<dbReference type="Proteomes" id="UP000029050">
    <property type="component" value="Unassembled WGS sequence"/>
</dbReference>
<comment type="caution">
    <text evidence="7">The sequence shown here is derived from an EMBL/GenBank/DDBJ whole genome shotgun (WGS) entry which is preliminary data.</text>
</comment>
<keyword evidence="3" id="KW-0804">Transcription</keyword>
<protein>
    <submittedName>
        <fullName evidence="7">RpiR family transcriptional regulator</fullName>
    </submittedName>
</protein>
<dbReference type="Gene3D" id="3.40.50.10490">
    <property type="entry name" value="Glucose-6-phosphate isomerase like protein, domain 1"/>
    <property type="match status" value="1"/>
</dbReference>
<feature type="region of interest" description="Disordered" evidence="4">
    <location>
        <begin position="130"/>
        <end position="157"/>
    </location>
</feature>
<dbReference type="GO" id="GO:0003677">
    <property type="term" value="F:DNA binding"/>
    <property type="evidence" value="ECO:0007669"/>
    <property type="project" value="UniProtKB-KW"/>
</dbReference>
<keyword evidence="1" id="KW-0805">Transcription regulation</keyword>
<dbReference type="eggNOG" id="COG1737">
    <property type="taxonomic scope" value="Bacteria"/>
</dbReference>
<evidence type="ECO:0000259" key="6">
    <source>
        <dbReference type="PROSITE" id="PS51464"/>
    </source>
</evidence>
<dbReference type="Pfam" id="PF01418">
    <property type="entry name" value="HTH_6"/>
    <property type="match status" value="1"/>
</dbReference>
<dbReference type="InterPro" id="IPR000281">
    <property type="entry name" value="HTH_RpiR"/>
</dbReference>
<evidence type="ECO:0000259" key="5">
    <source>
        <dbReference type="PROSITE" id="PS51071"/>
    </source>
</evidence>
<evidence type="ECO:0000256" key="1">
    <source>
        <dbReference type="ARBA" id="ARBA00023015"/>
    </source>
</evidence>
<dbReference type="PANTHER" id="PTHR30514:SF18">
    <property type="entry name" value="RPIR-FAMILY TRANSCRIPTIONAL REGULATOR"/>
    <property type="match status" value="1"/>
</dbReference>
<accession>A0A087CLX4</accession>
<evidence type="ECO:0000256" key="2">
    <source>
        <dbReference type="ARBA" id="ARBA00023125"/>
    </source>
</evidence>
<feature type="domain" description="SIS" evidence="6">
    <location>
        <begin position="186"/>
        <end position="333"/>
    </location>
</feature>
<gene>
    <name evidence="7" type="ORF">BPSY_0152</name>
</gene>
<dbReference type="InterPro" id="IPR009057">
    <property type="entry name" value="Homeodomain-like_sf"/>
</dbReference>
<reference evidence="7 8" key="1">
    <citation type="submission" date="2014-03" db="EMBL/GenBank/DDBJ databases">
        <title>Genomics of Bifidobacteria.</title>
        <authorList>
            <person name="Ventura M."/>
            <person name="Milani C."/>
            <person name="Lugli G.A."/>
        </authorList>
    </citation>
    <scope>NUCLEOTIDE SEQUENCE [LARGE SCALE GENOMIC DNA]</scope>
    <source>
        <strain evidence="7 8">LMG 21775</strain>
    </source>
</reference>
<feature type="domain" description="HTH rpiR-type" evidence="5">
    <location>
        <begin position="39"/>
        <end position="115"/>
    </location>
</feature>
<keyword evidence="2" id="KW-0238">DNA-binding</keyword>
<dbReference type="Gene3D" id="1.10.10.10">
    <property type="entry name" value="Winged helix-like DNA-binding domain superfamily/Winged helix DNA-binding domain"/>
    <property type="match status" value="1"/>
</dbReference>
<dbReference type="OrthoDB" id="4293777at2"/>
<dbReference type="InterPro" id="IPR036388">
    <property type="entry name" value="WH-like_DNA-bd_sf"/>
</dbReference>
<feature type="region of interest" description="Disordered" evidence="4">
    <location>
        <begin position="1"/>
        <end position="35"/>
    </location>
</feature>
<dbReference type="InterPro" id="IPR001347">
    <property type="entry name" value="SIS_dom"/>
</dbReference>
<organism evidence="7 8">
    <name type="scientific">Bifidobacterium psychraerophilum</name>
    <dbReference type="NCBI Taxonomy" id="218140"/>
    <lineage>
        <taxon>Bacteria</taxon>
        <taxon>Bacillati</taxon>
        <taxon>Actinomycetota</taxon>
        <taxon>Actinomycetes</taxon>
        <taxon>Bifidobacteriales</taxon>
        <taxon>Bifidobacteriaceae</taxon>
        <taxon>Bifidobacterium</taxon>
    </lineage>
</organism>
<dbReference type="GeneID" id="98299393"/>
<dbReference type="EMBL" id="JGZI01000002">
    <property type="protein sequence ID" value="KFI84274.1"/>
    <property type="molecule type" value="Genomic_DNA"/>
</dbReference>
<dbReference type="InterPro" id="IPR047640">
    <property type="entry name" value="RpiR-like"/>
</dbReference>
<keyword evidence="8" id="KW-1185">Reference proteome</keyword>
<feature type="compositionally biased region" description="Basic and acidic residues" evidence="4">
    <location>
        <begin position="1"/>
        <end position="12"/>
    </location>
</feature>
<sequence>MKQQTKHSDARRPLMAADQSGQGARQDEDASKRSWGSEQLAAFEDRLRHLRLTPSQQSLASVVLDNPQQVAMSTIHALAGELGVNESTISRFTAALDLSGYAELRSVCRALANRYSGMLWRFMRADHGAEADSESGANRSQGDGKDLAGKNGTSGQRERRDILAAQDSSSIAASFARIDGVLWDEVVTRLGHAEHIAVIGLRQSQAVAAMFAYLLGLVRSQVSELSAGGARYLDALRDLGPHDCLFAIATQPCSKDTVNVAQWAKSHGVPVIALTDEVLGPLAELADQVLIAGTESDSVLSSMTAPVSMVQALANDVAAVDAAGTRAHLERQEALLKSFGAYADKDL</sequence>
<evidence type="ECO:0000256" key="3">
    <source>
        <dbReference type="ARBA" id="ARBA00023163"/>
    </source>
</evidence>
<dbReference type="AlphaFoldDB" id="A0A087CLX4"/>
<evidence type="ECO:0000313" key="8">
    <source>
        <dbReference type="Proteomes" id="UP000029050"/>
    </source>
</evidence>
<dbReference type="InterPro" id="IPR035472">
    <property type="entry name" value="RpiR-like_SIS"/>
</dbReference>
<name>A0A087CLX4_9BIFI</name>
<dbReference type="GO" id="GO:0097367">
    <property type="term" value="F:carbohydrate derivative binding"/>
    <property type="evidence" value="ECO:0007669"/>
    <property type="project" value="InterPro"/>
</dbReference>
<proteinExistence type="predicted"/>
<dbReference type="GO" id="GO:1901135">
    <property type="term" value="P:carbohydrate derivative metabolic process"/>
    <property type="evidence" value="ECO:0007669"/>
    <property type="project" value="InterPro"/>
</dbReference>
<dbReference type="SUPFAM" id="SSF53697">
    <property type="entry name" value="SIS domain"/>
    <property type="match status" value="1"/>
</dbReference>
<dbReference type="CDD" id="cd05013">
    <property type="entry name" value="SIS_RpiR"/>
    <property type="match status" value="1"/>
</dbReference>
<dbReference type="PROSITE" id="PS51464">
    <property type="entry name" value="SIS"/>
    <property type="match status" value="1"/>
</dbReference>
<dbReference type="PROSITE" id="PS51071">
    <property type="entry name" value="HTH_RPIR"/>
    <property type="match status" value="1"/>
</dbReference>
<dbReference type="SUPFAM" id="SSF46689">
    <property type="entry name" value="Homeodomain-like"/>
    <property type="match status" value="1"/>
</dbReference>
<dbReference type="GO" id="GO:0003700">
    <property type="term" value="F:DNA-binding transcription factor activity"/>
    <property type="evidence" value="ECO:0007669"/>
    <property type="project" value="InterPro"/>
</dbReference>
<dbReference type="PANTHER" id="PTHR30514">
    <property type="entry name" value="GLUCOKINASE"/>
    <property type="match status" value="1"/>
</dbReference>
<dbReference type="Pfam" id="PF01380">
    <property type="entry name" value="SIS"/>
    <property type="match status" value="1"/>
</dbReference>
<dbReference type="STRING" id="218140.BPSY_0152"/>
<evidence type="ECO:0000256" key="4">
    <source>
        <dbReference type="SAM" id="MobiDB-lite"/>
    </source>
</evidence>
<dbReference type="InterPro" id="IPR046348">
    <property type="entry name" value="SIS_dom_sf"/>
</dbReference>
<dbReference type="RefSeq" id="WP_051921346.1">
    <property type="nucleotide sequence ID" value="NZ_JGZI01000002.1"/>
</dbReference>
<evidence type="ECO:0000313" key="7">
    <source>
        <dbReference type="EMBL" id="KFI84274.1"/>
    </source>
</evidence>